<dbReference type="PROSITE" id="PS00927">
    <property type="entry name" value="TREHALASE_1"/>
    <property type="match status" value="1"/>
</dbReference>
<keyword evidence="1 4" id="KW-0378">Hydrolase</keyword>
<keyword evidence="3" id="KW-0732">Signal</keyword>
<dbReference type="PANTHER" id="PTHR23403">
    <property type="entry name" value="TREHALASE"/>
    <property type="match status" value="1"/>
</dbReference>
<dbReference type="GO" id="GO:0005993">
    <property type="term" value="P:trehalose catabolic process"/>
    <property type="evidence" value="ECO:0007669"/>
    <property type="project" value="TreeGrafter"/>
</dbReference>
<dbReference type="PRINTS" id="PR00744">
    <property type="entry name" value="GLHYDRLASE37"/>
</dbReference>
<dbReference type="Pfam" id="PF01204">
    <property type="entry name" value="Trehalase"/>
    <property type="match status" value="1"/>
</dbReference>
<keyword evidence="2 4" id="KW-0326">Glycosidase</keyword>
<dbReference type="PROSITE" id="PS51257">
    <property type="entry name" value="PROKAR_LIPOPROTEIN"/>
    <property type="match status" value="1"/>
</dbReference>
<dbReference type="InterPro" id="IPR008928">
    <property type="entry name" value="6-hairpin_glycosidase_sf"/>
</dbReference>
<comment type="caution">
    <text evidence="4">The sequence shown here is derived from an EMBL/GenBank/DDBJ whole genome shotgun (WGS) entry which is preliminary data.</text>
</comment>
<evidence type="ECO:0000313" key="4">
    <source>
        <dbReference type="EMBL" id="NJB69875.1"/>
    </source>
</evidence>
<dbReference type="Proteomes" id="UP000590442">
    <property type="component" value="Unassembled WGS sequence"/>
</dbReference>
<dbReference type="GO" id="GO:0004555">
    <property type="term" value="F:alpha,alpha-trehalase activity"/>
    <property type="evidence" value="ECO:0007669"/>
    <property type="project" value="UniProtKB-EC"/>
</dbReference>
<dbReference type="InterPro" id="IPR018232">
    <property type="entry name" value="Glyco_hydro_37_CS"/>
</dbReference>
<dbReference type="SUPFAM" id="SSF48208">
    <property type="entry name" value="Six-hairpin glycosidases"/>
    <property type="match status" value="1"/>
</dbReference>
<dbReference type="InterPro" id="IPR001661">
    <property type="entry name" value="Glyco_hydro_37"/>
</dbReference>
<dbReference type="Gene3D" id="1.50.10.10">
    <property type="match status" value="1"/>
</dbReference>
<dbReference type="RefSeq" id="WP_209023910.1">
    <property type="nucleotide sequence ID" value="NZ_JAATJJ010000001.1"/>
</dbReference>
<dbReference type="AlphaFoldDB" id="A0A846QWB6"/>
<dbReference type="InterPro" id="IPR012341">
    <property type="entry name" value="6hp_glycosidase-like_sf"/>
</dbReference>
<reference evidence="4 5" key="1">
    <citation type="submission" date="2020-03" db="EMBL/GenBank/DDBJ databases">
        <title>Genomic Encyclopedia of Type Strains, Phase IV (KMG-IV): sequencing the most valuable type-strain genomes for metagenomic binning, comparative biology and taxonomic classification.</title>
        <authorList>
            <person name="Goeker M."/>
        </authorList>
    </citation>
    <scope>NUCLEOTIDE SEQUENCE [LARGE SCALE GENOMIC DNA]</scope>
    <source>
        <strain evidence="4 5">DSM 29762</strain>
    </source>
</reference>
<sequence>MKLTHIVLAFLLISCIACKTETQKIEVVDFYGTQLFKDIQMAAIYDDSKTFVDQLPLKSHTELVSLYEQEKNKPGFNLKAFVEANFRDNSMKALEFKTDTTKTMYAHITSMWEKLTRTPDSAFANSSRIVLPHEYVVPGGRFQEIYYWDSYFTMEGLLVDEKQELAKNMVDNFSHLINTIGFIPNGTRDYFLSRSQPPFYAVMVDALSRKDSTLLLEYLPTMVKEYEFWMSGLSDLSVDNPAERQVVQLDSTTVLNRYWDKKSTPRPEAYKEDVHLANKLETLEEKEALYNNLRSGAASGWDYSSRWYGGDDFGSTTTTTILPVDLNCLLYFMEKKIAEGYGLKGDDENQVKYQEKADTRKAILQTLFWDSNLGFFMDYDFKLQSTTDEETLAAAYPLFFNVATPKQAEAVKNRLISTFLKDGGLITTLKQTGQQWDAPNGWAPLQWIAVNGLLNYGYIEEAKEIMERWLSINEKVYKNTGKMMEKYNVEDTSLLSGGGEYKTQDGFGWTNGVALGFKKLLDDMDNIKE</sequence>
<feature type="chain" id="PRO_5032346842" evidence="3">
    <location>
        <begin position="20"/>
        <end position="529"/>
    </location>
</feature>
<protein>
    <submittedName>
        <fullName evidence="4">Alpha,alpha-trehalase</fullName>
        <ecNumber evidence="4">3.2.1.28</ecNumber>
    </submittedName>
</protein>
<dbReference type="PANTHER" id="PTHR23403:SF1">
    <property type="entry name" value="TREHALASE"/>
    <property type="match status" value="1"/>
</dbReference>
<proteinExistence type="predicted"/>
<accession>A0A846QWB6</accession>
<evidence type="ECO:0000256" key="1">
    <source>
        <dbReference type="ARBA" id="ARBA00022801"/>
    </source>
</evidence>
<feature type="signal peptide" evidence="3">
    <location>
        <begin position="1"/>
        <end position="19"/>
    </location>
</feature>
<gene>
    <name evidence="4" type="ORF">GGR42_000337</name>
</gene>
<organism evidence="4 5">
    <name type="scientific">Saonia flava</name>
    <dbReference type="NCBI Taxonomy" id="523696"/>
    <lineage>
        <taxon>Bacteria</taxon>
        <taxon>Pseudomonadati</taxon>
        <taxon>Bacteroidota</taxon>
        <taxon>Flavobacteriia</taxon>
        <taxon>Flavobacteriales</taxon>
        <taxon>Flavobacteriaceae</taxon>
        <taxon>Saonia</taxon>
    </lineage>
</organism>
<evidence type="ECO:0000256" key="2">
    <source>
        <dbReference type="ARBA" id="ARBA00023295"/>
    </source>
</evidence>
<dbReference type="EC" id="3.2.1.28" evidence="4"/>
<evidence type="ECO:0000256" key="3">
    <source>
        <dbReference type="SAM" id="SignalP"/>
    </source>
</evidence>
<keyword evidence="5" id="KW-1185">Reference proteome</keyword>
<dbReference type="EMBL" id="JAATJJ010000001">
    <property type="protein sequence ID" value="NJB69875.1"/>
    <property type="molecule type" value="Genomic_DNA"/>
</dbReference>
<name>A0A846QWB6_9FLAO</name>
<dbReference type="PROSITE" id="PS00928">
    <property type="entry name" value="TREHALASE_2"/>
    <property type="match status" value="1"/>
</dbReference>
<evidence type="ECO:0000313" key="5">
    <source>
        <dbReference type="Proteomes" id="UP000590442"/>
    </source>
</evidence>